<evidence type="ECO:0000313" key="2">
    <source>
        <dbReference type="Proteomes" id="UP001283361"/>
    </source>
</evidence>
<dbReference type="AlphaFoldDB" id="A0AAE0ZG89"/>
<dbReference type="Proteomes" id="UP001283361">
    <property type="component" value="Unassembled WGS sequence"/>
</dbReference>
<protein>
    <submittedName>
        <fullName evidence="1">Uncharacterized protein</fullName>
    </submittedName>
</protein>
<gene>
    <name evidence="1" type="ORF">RRG08_031154</name>
</gene>
<name>A0AAE0ZG89_9GAST</name>
<keyword evidence="2" id="KW-1185">Reference proteome</keyword>
<reference evidence="1" key="1">
    <citation type="journal article" date="2023" name="G3 (Bethesda)">
        <title>A reference genome for the long-term kleptoplast-retaining sea slug Elysia crispata morphotype clarki.</title>
        <authorList>
            <person name="Eastman K.E."/>
            <person name="Pendleton A.L."/>
            <person name="Shaikh M.A."/>
            <person name="Suttiyut T."/>
            <person name="Ogas R."/>
            <person name="Tomko P."/>
            <person name="Gavelis G."/>
            <person name="Widhalm J.R."/>
            <person name="Wisecaver J.H."/>
        </authorList>
    </citation>
    <scope>NUCLEOTIDE SEQUENCE</scope>
    <source>
        <strain evidence="1">ECLA1</strain>
    </source>
</reference>
<organism evidence="1 2">
    <name type="scientific">Elysia crispata</name>
    <name type="common">lettuce slug</name>
    <dbReference type="NCBI Taxonomy" id="231223"/>
    <lineage>
        <taxon>Eukaryota</taxon>
        <taxon>Metazoa</taxon>
        <taxon>Spiralia</taxon>
        <taxon>Lophotrochozoa</taxon>
        <taxon>Mollusca</taxon>
        <taxon>Gastropoda</taxon>
        <taxon>Heterobranchia</taxon>
        <taxon>Euthyneura</taxon>
        <taxon>Panpulmonata</taxon>
        <taxon>Sacoglossa</taxon>
        <taxon>Placobranchoidea</taxon>
        <taxon>Plakobranchidae</taxon>
        <taxon>Elysia</taxon>
    </lineage>
</organism>
<evidence type="ECO:0000313" key="1">
    <source>
        <dbReference type="EMBL" id="KAK3768366.1"/>
    </source>
</evidence>
<accession>A0AAE0ZG89</accession>
<sequence length="102" mass="11348">MGACQRVSLPHPQQMIERKEGVTQGEVYEVVSDILTVQTRDRSQKLLLTRGLGQQADKFRSVCWEDGMTGLIPSLSPTPLEENVFDCVDVCVSLSPFMILPP</sequence>
<comment type="caution">
    <text evidence="1">The sequence shown here is derived from an EMBL/GenBank/DDBJ whole genome shotgun (WGS) entry which is preliminary data.</text>
</comment>
<proteinExistence type="predicted"/>
<dbReference type="EMBL" id="JAWDGP010004062">
    <property type="protein sequence ID" value="KAK3768366.1"/>
    <property type="molecule type" value="Genomic_DNA"/>
</dbReference>